<keyword evidence="2" id="KW-1185">Reference proteome</keyword>
<reference evidence="1" key="1">
    <citation type="submission" date="2022-02" db="EMBL/GenBank/DDBJ databases">
        <authorList>
            <person name="Henning P.M."/>
            <person name="McCubbin A.G."/>
            <person name="Shore J.S."/>
        </authorList>
    </citation>
    <scope>NUCLEOTIDE SEQUENCE</scope>
    <source>
        <strain evidence="1">F60SS</strain>
        <tissue evidence="1">Leaves</tissue>
    </source>
</reference>
<name>A0A9Q0GH18_9ROSI</name>
<evidence type="ECO:0000313" key="1">
    <source>
        <dbReference type="EMBL" id="KAJ4850129.1"/>
    </source>
</evidence>
<protein>
    <submittedName>
        <fullName evidence="1">Uncharacterized protein</fullName>
    </submittedName>
</protein>
<accession>A0A9Q0GH18</accession>
<comment type="caution">
    <text evidence="1">The sequence shown here is derived from an EMBL/GenBank/DDBJ whole genome shotgun (WGS) entry which is preliminary data.</text>
</comment>
<dbReference type="EMBL" id="JAKUCV010000418">
    <property type="protein sequence ID" value="KAJ4850129.1"/>
    <property type="molecule type" value="Genomic_DNA"/>
</dbReference>
<proteinExistence type="predicted"/>
<feature type="non-terminal residue" evidence="1">
    <location>
        <position position="1"/>
    </location>
</feature>
<evidence type="ECO:0000313" key="2">
    <source>
        <dbReference type="Proteomes" id="UP001141552"/>
    </source>
</evidence>
<reference evidence="1" key="2">
    <citation type="journal article" date="2023" name="Plants (Basel)">
        <title>Annotation of the Turnera subulata (Passifloraceae) Draft Genome Reveals the S-Locus Evolved after the Divergence of Turneroideae from Passifloroideae in a Stepwise Manner.</title>
        <authorList>
            <person name="Henning P.M."/>
            <person name="Roalson E.H."/>
            <person name="Mir W."/>
            <person name="McCubbin A.G."/>
            <person name="Shore J.S."/>
        </authorList>
    </citation>
    <scope>NUCLEOTIDE SEQUENCE</scope>
    <source>
        <strain evidence="1">F60SS</strain>
    </source>
</reference>
<sequence length="307" mass="34939">VTSFISTKKPIHKPSSVYPAPKQTKDFSNNIPILFAITLYTKSKIVTMADLTFIQENQNNLRMIRFPNYGILPHYVQQIHGGLKFFLNKRPTDVNLLAMVPRAALNDHENNHEELAGFLNHIHQPTILASNSHDVADMVHHLFDNNIECTVNPYISNVCQLLYPEDIIPEIPVLPAVEPPTVMYPADLDNICQLSYNIKDTLAPKLSAFKELETQTRKFGGIIKCAQKRCADHFKARNALLYRLPSGHVEVFTWEDWDIFQEMWELFSNGLQAVPQNQRPIIRVNHETPAGVITEIEANGYVMDAPN</sequence>
<dbReference type="Proteomes" id="UP001141552">
    <property type="component" value="Unassembled WGS sequence"/>
</dbReference>
<organism evidence="1 2">
    <name type="scientific">Turnera subulata</name>
    <dbReference type="NCBI Taxonomy" id="218843"/>
    <lineage>
        <taxon>Eukaryota</taxon>
        <taxon>Viridiplantae</taxon>
        <taxon>Streptophyta</taxon>
        <taxon>Embryophyta</taxon>
        <taxon>Tracheophyta</taxon>
        <taxon>Spermatophyta</taxon>
        <taxon>Magnoliopsida</taxon>
        <taxon>eudicotyledons</taxon>
        <taxon>Gunneridae</taxon>
        <taxon>Pentapetalae</taxon>
        <taxon>rosids</taxon>
        <taxon>fabids</taxon>
        <taxon>Malpighiales</taxon>
        <taxon>Passifloraceae</taxon>
        <taxon>Turnera</taxon>
    </lineage>
</organism>
<gene>
    <name evidence="1" type="ORF">Tsubulata_000603</name>
</gene>
<dbReference type="AlphaFoldDB" id="A0A9Q0GH18"/>